<dbReference type="InterPro" id="IPR044974">
    <property type="entry name" value="Disease_R_plants"/>
</dbReference>
<comment type="similarity">
    <text evidence="3">Belongs to the disease resistance NB-LRR family.</text>
</comment>
<evidence type="ECO:0000259" key="11">
    <source>
        <dbReference type="Pfam" id="PF00931"/>
    </source>
</evidence>
<evidence type="ECO:0000256" key="2">
    <source>
        <dbReference type="ARBA" id="ARBA00004496"/>
    </source>
</evidence>
<dbReference type="PANTHER" id="PTHR23155">
    <property type="entry name" value="DISEASE RESISTANCE PROTEIN RP"/>
    <property type="match status" value="1"/>
</dbReference>
<evidence type="ECO:0000256" key="5">
    <source>
        <dbReference type="ARBA" id="ARBA00022614"/>
    </source>
</evidence>
<keyword evidence="7" id="KW-0677">Repeat</keyword>
<evidence type="ECO:0000256" key="4">
    <source>
        <dbReference type="ARBA" id="ARBA00022490"/>
    </source>
</evidence>
<dbReference type="FunFam" id="1.10.10.10:FF:000322">
    <property type="entry name" value="Probable disease resistance protein At1g63360"/>
    <property type="match status" value="1"/>
</dbReference>
<dbReference type="GO" id="GO:0051607">
    <property type="term" value="P:defense response to virus"/>
    <property type="evidence" value="ECO:0007669"/>
    <property type="project" value="UniProtKB-ARBA"/>
</dbReference>
<name>A0ABD1V6L3_9LAMI</name>
<keyword evidence="15" id="KW-1185">Reference proteome</keyword>
<evidence type="ECO:0000256" key="8">
    <source>
        <dbReference type="ARBA" id="ARBA00022741"/>
    </source>
</evidence>
<evidence type="ECO:0000256" key="9">
    <source>
        <dbReference type="ARBA" id="ARBA00022821"/>
    </source>
</evidence>
<dbReference type="Gene3D" id="3.80.10.10">
    <property type="entry name" value="Ribonuclease Inhibitor"/>
    <property type="match status" value="1"/>
</dbReference>
<dbReference type="Gene3D" id="1.10.8.430">
    <property type="entry name" value="Helical domain of apoptotic protease-activating factors"/>
    <property type="match status" value="1"/>
</dbReference>
<keyword evidence="6" id="KW-0381">Hypersensitive response</keyword>
<comment type="function">
    <text evidence="1">Confers resistance to late blight (Phytophthora infestans) races carrying the avirulence gene Avr1. Resistance proteins guard the plant against pathogens that contain an appropriate avirulence protein via an indirect interaction with this avirulence protein. That triggers a defense system including the hypersensitive response, which restricts the pathogen growth.</text>
</comment>
<proteinExistence type="inferred from homology"/>
<keyword evidence="9" id="KW-0611">Plant defense</keyword>
<dbReference type="GO" id="GO:0005737">
    <property type="term" value="C:cytoplasm"/>
    <property type="evidence" value="ECO:0007669"/>
    <property type="project" value="UniProtKB-SubCell"/>
</dbReference>
<dbReference type="Pfam" id="PF00931">
    <property type="entry name" value="NB-ARC"/>
    <property type="match status" value="1"/>
</dbReference>
<evidence type="ECO:0000256" key="6">
    <source>
        <dbReference type="ARBA" id="ARBA00022667"/>
    </source>
</evidence>
<dbReference type="EMBL" id="JBFOLK010000002">
    <property type="protein sequence ID" value="KAL2532981.1"/>
    <property type="molecule type" value="Genomic_DNA"/>
</dbReference>
<dbReference type="Proteomes" id="UP001604336">
    <property type="component" value="Unassembled WGS sequence"/>
</dbReference>
<dbReference type="GO" id="GO:0009626">
    <property type="term" value="P:plant-type hypersensitive response"/>
    <property type="evidence" value="ECO:0007669"/>
    <property type="project" value="UniProtKB-KW"/>
</dbReference>
<dbReference type="Gene3D" id="3.40.50.300">
    <property type="entry name" value="P-loop containing nucleotide triphosphate hydrolases"/>
    <property type="match status" value="1"/>
</dbReference>
<dbReference type="InterPro" id="IPR032675">
    <property type="entry name" value="LRR_dom_sf"/>
</dbReference>
<dbReference type="Gene3D" id="1.10.10.10">
    <property type="entry name" value="Winged helix-like DNA-binding domain superfamily/Winged helix DNA-binding domain"/>
    <property type="match status" value="1"/>
</dbReference>
<dbReference type="SUPFAM" id="SSF52540">
    <property type="entry name" value="P-loop containing nucleoside triphosphate hydrolases"/>
    <property type="match status" value="1"/>
</dbReference>
<evidence type="ECO:0000259" key="13">
    <source>
        <dbReference type="Pfam" id="PF23598"/>
    </source>
</evidence>
<dbReference type="InterPro" id="IPR027417">
    <property type="entry name" value="P-loop_NTPase"/>
</dbReference>
<dbReference type="PANTHER" id="PTHR23155:SF1152">
    <property type="entry name" value="AAA+ ATPASE DOMAIN-CONTAINING PROTEIN"/>
    <property type="match status" value="1"/>
</dbReference>
<feature type="domain" description="NB-ARC" evidence="11">
    <location>
        <begin position="378"/>
        <end position="550"/>
    </location>
</feature>
<gene>
    <name evidence="14" type="ORF">Adt_06332</name>
</gene>
<comment type="caution">
    <text evidence="14">The sequence shown here is derived from an EMBL/GenBank/DDBJ whole genome shotgun (WGS) entry which is preliminary data.</text>
</comment>
<dbReference type="FunFam" id="3.40.50.300:FF:001091">
    <property type="entry name" value="Probable disease resistance protein At1g61300"/>
    <property type="match status" value="1"/>
</dbReference>
<dbReference type="Pfam" id="PF23598">
    <property type="entry name" value="LRR_14"/>
    <property type="match status" value="1"/>
</dbReference>
<comment type="subcellular location">
    <subcellularLocation>
        <location evidence="2">Cytoplasm</location>
    </subcellularLocation>
</comment>
<dbReference type="InterPro" id="IPR002182">
    <property type="entry name" value="NB-ARC"/>
</dbReference>
<keyword evidence="5" id="KW-0433">Leucine-rich repeat</keyword>
<evidence type="ECO:0000256" key="3">
    <source>
        <dbReference type="ARBA" id="ARBA00008894"/>
    </source>
</evidence>
<evidence type="ECO:0000313" key="15">
    <source>
        <dbReference type="Proteomes" id="UP001604336"/>
    </source>
</evidence>
<feature type="domain" description="Disease resistance protein winged helix" evidence="12">
    <location>
        <begin position="633"/>
        <end position="703"/>
    </location>
</feature>
<evidence type="ECO:0000259" key="12">
    <source>
        <dbReference type="Pfam" id="PF23559"/>
    </source>
</evidence>
<dbReference type="AlphaFoldDB" id="A0ABD1V6L3"/>
<reference evidence="15" key="1">
    <citation type="submission" date="2024-07" db="EMBL/GenBank/DDBJ databases">
        <title>Two chromosome-level genome assemblies of Korean endemic species Abeliophyllum distichum and Forsythia ovata (Oleaceae).</title>
        <authorList>
            <person name="Jang H."/>
        </authorList>
    </citation>
    <scope>NUCLEOTIDE SEQUENCE [LARGE SCALE GENOMIC DNA]</scope>
</reference>
<evidence type="ECO:0000256" key="1">
    <source>
        <dbReference type="ARBA" id="ARBA00002074"/>
    </source>
</evidence>
<evidence type="ECO:0000256" key="7">
    <source>
        <dbReference type="ARBA" id="ARBA00022737"/>
    </source>
</evidence>
<dbReference type="InterPro" id="IPR036388">
    <property type="entry name" value="WH-like_DNA-bd_sf"/>
</dbReference>
<evidence type="ECO:0000256" key="10">
    <source>
        <dbReference type="ARBA" id="ARBA00022840"/>
    </source>
</evidence>
<dbReference type="Pfam" id="PF23559">
    <property type="entry name" value="WHD_DRP"/>
    <property type="match status" value="1"/>
</dbReference>
<organism evidence="14 15">
    <name type="scientific">Abeliophyllum distichum</name>
    <dbReference type="NCBI Taxonomy" id="126358"/>
    <lineage>
        <taxon>Eukaryota</taxon>
        <taxon>Viridiplantae</taxon>
        <taxon>Streptophyta</taxon>
        <taxon>Embryophyta</taxon>
        <taxon>Tracheophyta</taxon>
        <taxon>Spermatophyta</taxon>
        <taxon>Magnoliopsida</taxon>
        <taxon>eudicotyledons</taxon>
        <taxon>Gunneridae</taxon>
        <taxon>Pentapetalae</taxon>
        <taxon>asterids</taxon>
        <taxon>lamiids</taxon>
        <taxon>Lamiales</taxon>
        <taxon>Oleaceae</taxon>
        <taxon>Forsythieae</taxon>
        <taxon>Abeliophyllum</taxon>
    </lineage>
</organism>
<feature type="domain" description="Disease resistance R13L4/SHOC-2-like LRR" evidence="13">
    <location>
        <begin position="747"/>
        <end position="950"/>
    </location>
</feature>
<dbReference type="PRINTS" id="PR00364">
    <property type="entry name" value="DISEASERSIST"/>
</dbReference>
<dbReference type="InterPro" id="IPR058922">
    <property type="entry name" value="WHD_DRP"/>
</dbReference>
<accession>A0ABD1V6L3</accession>
<keyword evidence="4" id="KW-0963">Cytoplasm</keyword>
<protein>
    <submittedName>
        <fullName evidence="14">Disease resistance protein RPP13</fullName>
    </submittedName>
</protein>
<evidence type="ECO:0000313" key="14">
    <source>
        <dbReference type="EMBL" id="KAL2532981.1"/>
    </source>
</evidence>
<keyword evidence="8" id="KW-0547">Nucleotide-binding</keyword>
<dbReference type="SUPFAM" id="SSF52058">
    <property type="entry name" value="L domain-like"/>
    <property type="match status" value="1"/>
</dbReference>
<dbReference type="InterPro" id="IPR055414">
    <property type="entry name" value="LRR_R13L4/SHOC2-like"/>
</dbReference>
<sequence>MAPSTYNLRRLLESRSKNERLEVFPGQGRLVLTVTNYILKLCSEDDKIIASIERLDDSAKLCWGYSRHTEEDRNFSILFKSYISELKVFLKMPNCKSTPNLNELVAVFIDLLLEILEEILGLQPNFISRFKDKIITLKMELKFLITFLGDTPLQNTKLETTNNLLTEIEVLANEIGSFLHLYFFSTERVLVNSMNLALSDLLGKVEPLKEKIRHHCITASNTLLGGVTPKTAVVSLFLLDSLLDDLKDLMNHKDDRIDYVKDLMTKILEELMLLRSLLADMEVQQHPELEGFLIQIRDIAYEVEYIINSYAPVWYLTLRLPQVMEKIQLIKMPLEDSTYKMTGDSSLSMPQSAQYPSQQSSLQAQYPLIGEEIFIGLEDEVTKITEQLLGWPEHLQIISISGTPGLGKTTLAKKLYNDPNIVYHFHKRASCVVSQTYQKRNVLIDILMSMSGLNKDAIMDMDDDTLGEKLYKSLRGRRYLIVMDDIWNVNAWDDMRRYFPDDKNRSRILFTTRFEDLASKALTNAFVNPLRFLTEDECWKLLQWKVFHKEPCPEELVGIGKDIAIDCDGLPLAVVVIAAVLANLEKKKMVWKEVAKNTSSHMSKQTKDYEKILELSYNHLPMHLKPCFLYFGVFEEDTEIPVRKLTLLWVAEGFIEKVEHKSSEDVAEEYLADLINRGLVIVAKRRSGGGVKACKVHDLLRDMCLRIGVEDKFMKVIQNQISIYEQQHRLSIHSHSAPSVSRPFGLHVRSLLGNLPDPSTSILCNLKLLKVLDLSTIDLRMYNPTGIEVLVLLKFLAVSSIPSSIEKFENLEVLFVDNKEVVEISEILFNMTKLRHVHFTGGAQFAESWCVRAAEHESFQINNLQNVSSIFIHDENAEKILKCSPHLRRLKCKLTVFWDSSDNNYRYPALNFLNQLESLNIYFHPSYVSDDASPDLTSLPLNLRKLTLRNFDLSWKQMKIIGELPKLEVLKLRDVTIEGKRWDASEDEFQELRFLELDGVQIKHWNASIDHFPKLEQLVLRSCLQHLEIPSDLGFIPRLLKIEVHGCIKSVEDSALQIQKEQRDNGNEELKVIISWQHSDLRFFLW</sequence>
<dbReference type="InterPro" id="IPR042197">
    <property type="entry name" value="Apaf_helical"/>
</dbReference>
<dbReference type="GO" id="GO:0005524">
    <property type="term" value="F:ATP binding"/>
    <property type="evidence" value="ECO:0007669"/>
    <property type="project" value="UniProtKB-KW"/>
</dbReference>
<keyword evidence="10" id="KW-0067">ATP-binding</keyword>